<feature type="domain" description="UspA" evidence="2">
    <location>
        <begin position="155"/>
        <end position="287"/>
    </location>
</feature>
<comment type="similarity">
    <text evidence="1">Belongs to the universal stress protein A family.</text>
</comment>
<evidence type="ECO:0000259" key="2">
    <source>
        <dbReference type="Pfam" id="PF00582"/>
    </source>
</evidence>
<dbReference type="EMBL" id="JBHUDC010000003">
    <property type="protein sequence ID" value="MFD1513418.1"/>
    <property type="molecule type" value="Genomic_DNA"/>
</dbReference>
<gene>
    <name evidence="3" type="ORF">ACFSBT_09020</name>
</gene>
<dbReference type="InterPro" id="IPR006015">
    <property type="entry name" value="Universal_stress_UspA"/>
</dbReference>
<dbReference type="RefSeq" id="WP_250873371.1">
    <property type="nucleotide sequence ID" value="NZ_JALXFV010000003.1"/>
</dbReference>
<dbReference type="InterPro" id="IPR006016">
    <property type="entry name" value="UspA"/>
</dbReference>
<dbReference type="InterPro" id="IPR014729">
    <property type="entry name" value="Rossmann-like_a/b/a_fold"/>
</dbReference>
<evidence type="ECO:0000256" key="1">
    <source>
        <dbReference type="ARBA" id="ARBA00008791"/>
    </source>
</evidence>
<evidence type="ECO:0000313" key="3">
    <source>
        <dbReference type="EMBL" id="MFD1513418.1"/>
    </source>
</evidence>
<dbReference type="PRINTS" id="PR01438">
    <property type="entry name" value="UNVRSLSTRESS"/>
</dbReference>
<sequence length="298" mass="32966">MTYQSILIPTDGSSDTEQTFEHGLALAERCGAAVDVLYVVDLGYTEEEVPTDSVWTSLYEEAEKEGEAALTDFRDVAAKRYPDVPVTERIRAGHPARTILDEIDQHSHDLVVMGPHRTSRLRRLFVGSTTERVVRSSPVPVLTLRTETEETPTDYENIVIATDGSPGSSRAVQEGVDLAAEYGATVHAIYALDSQYVRSYSIREFMEREGNRALRRVVDIAATAGVDIRDQMLEGYPNEAIVRYADRHDVDLVVVGTHGRTGLDRLVVGSVAAHVIRSAPVPVLTVRTVNDHRLPDQR</sequence>
<dbReference type="SUPFAM" id="SSF52402">
    <property type="entry name" value="Adenine nucleotide alpha hydrolases-like"/>
    <property type="match status" value="2"/>
</dbReference>
<dbReference type="Proteomes" id="UP001597187">
    <property type="component" value="Unassembled WGS sequence"/>
</dbReference>
<dbReference type="AlphaFoldDB" id="A0ABD6AV27"/>
<protein>
    <submittedName>
        <fullName evidence="3">Universal stress protein</fullName>
    </submittedName>
</protein>
<dbReference type="CDD" id="cd00293">
    <property type="entry name" value="USP-like"/>
    <property type="match status" value="2"/>
</dbReference>
<accession>A0ABD6AV27</accession>
<reference evidence="3 4" key="1">
    <citation type="journal article" date="2019" name="Int. J. Syst. Evol. Microbiol.">
        <title>The Global Catalogue of Microorganisms (GCM) 10K type strain sequencing project: providing services to taxonomists for standard genome sequencing and annotation.</title>
        <authorList>
            <consortium name="The Broad Institute Genomics Platform"/>
            <consortium name="The Broad Institute Genome Sequencing Center for Infectious Disease"/>
            <person name="Wu L."/>
            <person name="Ma J."/>
        </authorList>
    </citation>
    <scope>NUCLEOTIDE SEQUENCE [LARGE SCALE GENOMIC DNA]</scope>
    <source>
        <strain evidence="3 4">CGMCC 1.12563</strain>
    </source>
</reference>
<dbReference type="PANTHER" id="PTHR46268">
    <property type="entry name" value="STRESS RESPONSE PROTEIN NHAX"/>
    <property type="match status" value="1"/>
</dbReference>
<dbReference type="Pfam" id="PF00582">
    <property type="entry name" value="Usp"/>
    <property type="match status" value="2"/>
</dbReference>
<feature type="domain" description="UspA" evidence="2">
    <location>
        <begin position="3"/>
        <end position="145"/>
    </location>
</feature>
<name>A0ABD6AV27_9EURY</name>
<proteinExistence type="inferred from homology"/>
<dbReference type="PANTHER" id="PTHR46268:SF6">
    <property type="entry name" value="UNIVERSAL STRESS PROTEIN UP12"/>
    <property type="match status" value="1"/>
</dbReference>
<evidence type="ECO:0000313" key="4">
    <source>
        <dbReference type="Proteomes" id="UP001597187"/>
    </source>
</evidence>
<dbReference type="Gene3D" id="3.40.50.620">
    <property type="entry name" value="HUPs"/>
    <property type="match status" value="2"/>
</dbReference>
<keyword evidence="4" id="KW-1185">Reference proteome</keyword>
<organism evidence="3 4">
    <name type="scientific">Halomarina rubra</name>
    <dbReference type="NCBI Taxonomy" id="2071873"/>
    <lineage>
        <taxon>Archaea</taxon>
        <taxon>Methanobacteriati</taxon>
        <taxon>Methanobacteriota</taxon>
        <taxon>Stenosarchaea group</taxon>
        <taxon>Halobacteria</taxon>
        <taxon>Halobacteriales</taxon>
        <taxon>Natronomonadaceae</taxon>
        <taxon>Halomarina</taxon>
    </lineage>
</organism>
<comment type="caution">
    <text evidence="3">The sequence shown here is derived from an EMBL/GenBank/DDBJ whole genome shotgun (WGS) entry which is preliminary data.</text>
</comment>